<comment type="caution">
    <text evidence="1">The sequence shown here is derived from an EMBL/GenBank/DDBJ whole genome shotgun (WGS) entry which is preliminary data.</text>
</comment>
<evidence type="ECO:0000313" key="2">
    <source>
        <dbReference type="Proteomes" id="UP000465112"/>
    </source>
</evidence>
<dbReference type="EMBL" id="VHII01000011">
    <property type="protein sequence ID" value="KAF1383454.1"/>
    <property type="molecule type" value="Genomic_DNA"/>
</dbReference>
<dbReference type="AlphaFoldDB" id="A0A6A5F4N8"/>
<keyword evidence="2" id="KW-1185">Reference proteome</keyword>
<protein>
    <submittedName>
        <fullName evidence="1">Uncharacterized protein</fullName>
    </submittedName>
</protein>
<name>A0A6A5F4N8_PERFL</name>
<reference evidence="1 2" key="1">
    <citation type="submission" date="2019-06" db="EMBL/GenBank/DDBJ databases">
        <title>A chromosome-scale genome assembly of the European perch, Perca fluviatilis.</title>
        <authorList>
            <person name="Roques C."/>
            <person name="Zahm M."/>
            <person name="Cabau C."/>
            <person name="Klopp C."/>
            <person name="Bouchez O."/>
            <person name="Donnadieu C."/>
            <person name="Kuhl H."/>
            <person name="Gislard M."/>
            <person name="Guendouz S."/>
            <person name="Journot L."/>
            <person name="Haffray P."/>
            <person name="Bestin A."/>
            <person name="Morvezen R."/>
            <person name="Feron R."/>
            <person name="Wen M."/>
            <person name="Jouanno E."/>
            <person name="Herpin A."/>
            <person name="Schartl M."/>
            <person name="Postlethwait J."/>
            <person name="Schaerlinger B."/>
            <person name="Chardard D."/>
            <person name="Lecocq T."/>
            <person name="Poncet C."/>
            <person name="Jaffrelo L."/>
            <person name="Lampietro C."/>
            <person name="Guiguen Y."/>
        </authorList>
    </citation>
    <scope>NUCLEOTIDE SEQUENCE [LARGE SCALE GENOMIC DNA]</scope>
    <source>
        <tissue evidence="1">Blood</tissue>
    </source>
</reference>
<organism evidence="1 2">
    <name type="scientific">Perca fluviatilis</name>
    <name type="common">European perch</name>
    <dbReference type="NCBI Taxonomy" id="8168"/>
    <lineage>
        <taxon>Eukaryota</taxon>
        <taxon>Metazoa</taxon>
        <taxon>Chordata</taxon>
        <taxon>Craniata</taxon>
        <taxon>Vertebrata</taxon>
        <taxon>Euteleostomi</taxon>
        <taxon>Actinopterygii</taxon>
        <taxon>Neopterygii</taxon>
        <taxon>Teleostei</taxon>
        <taxon>Neoteleostei</taxon>
        <taxon>Acanthomorphata</taxon>
        <taxon>Eupercaria</taxon>
        <taxon>Perciformes</taxon>
        <taxon>Percoidei</taxon>
        <taxon>Percidae</taxon>
        <taxon>Percinae</taxon>
        <taxon>Perca</taxon>
    </lineage>
</organism>
<accession>A0A6A5F4N8</accession>
<evidence type="ECO:0000313" key="1">
    <source>
        <dbReference type="EMBL" id="KAF1383454.1"/>
    </source>
</evidence>
<gene>
    <name evidence="1" type="ORF">PFLUV_G00132060</name>
</gene>
<proteinExistence type="predicted"/>
<sequence length="99" mass="11245">MHIRPLFNLFAEELIRSLLIDHLMIGDVHVLVEERRLLSDTEVVLQEVKAEWQRPFRMAASTSLGLHTGQRPAPSDTEITEGFLRRVGPTLAWLGAMRG</sequence>
<dbReference type="Proteomes" id="UP000465112">
    <property type="component" value="Chromosome 11"/>
</dbReference>